<evidence type="ECO:0000313" key="3">
    <source>
        <dbReference type="Proteomes" id="UP000192276"/>
    </source>
</evidence>
<dbReference type="SUPFAM" id="SSF55729">
    <property type="entry name" value="Acyl-CoA N-acyltransferases (Nat)"/>
    <property type="match status" value="1"/>
</dbReference>
<dbReference type="RefSeq" id="WP_081165096.1">
    <property type="nucleotide sequence ID" value="NZ_LWBP01000187.1"/>
</dbReference>
<protein>
    <recommendedName>
        <fullName evidence="1">N-acetyltransferase domain-containing protein</fullName>
    </recommendedName>
</protein>
<sequence length="231" mass="26236">MHHSDPLSKLDAPAWHALTSAQQSFATGLEHVKRYRPGILPFAAFQPGHENELSSLGSLLEPEGIFYLIGDLPPLPDRFAVLKELPCAQMVLQKPLPVIENTAIISRLTADDKEAMFNLINKVQPGYYEPDTYQLGSYVGIWQQQRLVAIAGERMRLDGLTEISAICTDPDYTGRKYAQQLIAMLCQLNLQQGITPFLHVLETNERAIRLYEYMGFATRRTISFWQMKYSY</sequence>
<dbReference type="Pfam" id="PF08445">
    <property type="entry name" value="FR47"/>
    <property type="match status" value="1"/>
</dbReference>
<proteinExistence type="predicted"/>
<dbReference type="CDD" id="cd04301">
    <property type="entry name" value="NAT_SF"/>
    <property type="match status" value="1"/>
</dbReference>
<dbReference type="AlphaFoldDB" id="A0A1V9FK76"/>
<dbReference type="STRING" id="550983.A4R26_22630"/>
<dbReference type="PROSITE" id="PS51186">
    <property type="entry name" value="GNAT"/>
    <property type="match status" value="1"/>
</dbReference>
<accession>A0A1V9FK76</accession>
<feature type="domain" description="N-acetyltransferase" evidence="1">
    <location>
        <begin position="103"/>
        <end position="231"/>
    </location>
</feature>
<keyword evidence="3" id="KW-1185">Reference proteome</keyword>
<organism evidence="2 3">
    <name type="scientific">Niastella populi</name>
    <dbReference type="NCBI Taxonomy" id="550983"/>
    <lineage>
        <taxon>Bacteria</taxon>
        <taxon>Pseudomonadati</taxon>
        <taxon>Bacteroidota</taxon>
        <taxon>Chitinophagia</taxon>
        <taxon>Chitinophagales</taxon>
        <taxon>Chitinophagaceae</taxon>
        <taxon>Niastella</taxon>
    </lineage>
</organism>
<evidence type="ECO:0000259" key="1">
    <source>
        <dbReference type="PROSITE" id="PS51186"/>
    </source>
</evidence>
<evidence type="ECO:0000313" key="2">
    <source>
        <dbReference type="EMBL" id="OQP58764.1"/>
    </source>
</evidence>
<dbReference type="Gene3D" id="3.40.630.30">
    <property type="match status" value="1"/>
</dbReference>
<comment type="caution">
    <text evidence="2">The sequence shown here is derived from an EMBL/GenBank/DDBJ whole genome shotgun (WGS) entry which is preliminary data.</text>
</comment>
<dbReference type="InterPro" id="IPR013653">
    <property type="entry name" value="GCN5-like_dom"/>
</dbReference>
<dbReference type="InterPro" id="IPR016181">
    <property type="entry name" value="Acyl_CoA_acyltransferase"/>
</dbReference>
<name>A0A1V9FK76_9BACT</name>
<gene>
    <name evidence="2" type="ORF">A4R26_22630</name>
</gene>
<dbReference type="GO" id="GO:0016747">
    <property type="term" value="F:acyltransferase activity, transferring groups other than amino-acyl groups"/>
    <property type="evidence" value="ECO:0007669"/>
    <property type="project" value="InterPro"/>
</dbReference>
<dbReference type="Proteomes" id="UP000192276">
    <property type="component" value="Unassembled WGS sequence"/>
</dbReference>
<reference evidence="3" key="1">
    <citation type="submission" date="2016-04" db="EMBL/GenBank/DDBJ databases">
        <authorList>
            <person name="Chen L."/>
            <person name="Zhuang W."/>
            <person name="Wang G."/>
        </authorList>
    </citation>
    <scope>NUCLEOTIDE SEQUENCE [LARGE SCALE GENOMIC DNA]</scope>
    <source>
        <strain evidence="3">208</strain>
    </source>
</reference>
<dbReference type="EMBL" id="LWBP01000187">
    <property type="protein sequence ID" value="OQP58764.1"/>
    <property type="molecule type" value="Genomic_DNA"/>
</dbReference>
<dbReference type="InterPro" id="IPR000182">
    <property type="entry name" value="GNAT_dom"/>
</dbReference>